<accession>E7FRT0</accession>
<dbReference type="PATRIC" id="fig|525362.12.peg.1110"/>
<proteinExistence type="predicted"/>
<dbReference type="HOGENOM" id="CLU_3291687_0_0_9"/>
<dbReference type="AlphaFoldDB" id="E7FRT0"/>
<organism evidence="1 2">
    <name type="scientific">Ligilactobacillus ruminis ATCC 25644</name>
    <dbReference type="NCBI Taxonomy" id="525362"/>
    <lineage>
        <taxon>Bacteria</taxon>
        <taxon>Bacillati</taxon>
        <taxon>Bacillota</taxon>
        <taxon>Bacilli</taxon>
        <taxon>Lactobacillales</taxon>
        <taxon>Lactobacillaceae</taxon>
        <taxon>Ligilactobacillus</taxon>
    </lineage>
</organism>
<protein>
    <submittedName>
        <fullName evidence="1">Uncharacterized protein</fullName>
    </submittedName>
</protein>
<reference evidence="1 2" key="1">
    <citation type="submission" date="2011-01" db="EMBL/GenBank/DDBJ databases">
        <authorList>
            <person name="Muzny D."/>
            <person name="Qin X."/>
            <person name="Buhay C."/>
            <person name="Dugan-Rocha S."/>
            <person name="Ding Y."/>
            <person name="Chen G."/>
            <person name="Hawes A."/>
            <person name="Holder M."/>
            <person name="Jhangiani S."/>
            <person name="Johnson A."/>
            <person name="Khan Z."/>
            <person name="Li Z."/>
            <person name="Liu W."/>
            <person name="Liu X."/>
            <person name="Perez L."/>
            <person name="Shen H."/>
            <person name="Wang Q."/>
            <person name="Watt J."/>
            <person name="Xi L."/>
            <person name="Xin Y."/>
            <person name="Zhou J."/>
            <person name="Deng J."/>
            <person name="Jiang H."/>
            <person name="Liu Y."/>
            <person name="Qu J."/>
            <person name="Song X.-Z."/>
            <person name="Zhang L."/>
            <person name="Villasana D."/>
            <person name="Johnson A."/>
            <person name="Liu J."/>
            <person name="Liyanage D."/>
            <person name="Lorensuhewa L."/>
            <person name="Robinson T."/>
            <person name="Song A."/>
            <person name="Song B.-B."/>
            <person name="Dinh H."/>
            <person name="Thornton R."/>
            <person name="Coyle M."/>
            <person name="Francisco L."/>
            <person name="Jackson L."/>
            <person name="Javaid M."/>
            <person name="Korchina V."/>
            <person name="Kovar C."/>
            <person name="Mata R."/>
            <person name="Mathew T."/>
            <person name="Ngo R."/>
            <person name="Nguyen L."/>
            <person name="Nguyen N."/>
            <person name="Okwuonu G."/>
            <person name="Ongeri F."/>
            <person name="Pham C."/>
            <person name="Simmons D."/>
            <person name="Wilczek-Boney K."/>
            <person name="Hale W."/>
            <person name="Jakkamsetti A."/>
            <person name="Pham P."/>
            <person name="Ruth R."/>
            <person name="San Lucas F."/>
            <person name="Warren J."/>
            <person name="Zhang J."/>
            <person name="Zhao Z."/>
            <person name="Zhou C."/>
            <person name="Zhu D."/>
            <person name="Lee S."/>
            <person name="Bess C."/>
            <person name="Blankenburg K."/>
            <person name="Forbes L."/>
            <person name="Fu Q."/>
            <person name="Gubbala S."/>
            <person name="Hirani K."/>
            <person name="Jayaseelan J.C."/>
            <person name="Lara F."/>
            <person name="Munidasa M."/>
            <person name="Palculict T."/>
            <person name="Patil S."/>
            <person name="Pu L.-L."/>
            <person name="Saada N."/>
            <person name="Tang L."/>
            <person name="Weissenberger G."/>
            <person name="Zhu Y."/>
            <person name="Hemphill L."/>
            <person name="Shang Y."/>
            <person name="Youmans B."/>
            <person name="Ayvaz T."/>
            <person name="Ross M."/>
            <person name="Santibanez J."/>
            <person name="Aqrawi P."/>
            <person name="Gross S."/>
            <person name="Joshi V."/>
            <person name="Fowler G."/>
            <person name="Nazareth L."/>
            <person name="Reid J."/>
            <person name="Worley K."/>
            <person name="Petrosino J."/>
            <person name="Highlander S."/>
            <person name="Gibbs R."/>
        </authorList>
    </citation>
    <scope>NUCLEOTIDE SEQUENCE [LARGE SCALE GENOMIC DNA]</scope>
    <source>
        <strain evidence="1 2">ATCC 25644</strain>
    </source>
</reference>
<comment type="caution">
    <text evidence="1">The sequence shown here is derived from an EMBL/GenBank/DDBJ whole genome shotgun (WGS) entry which is preliminary data.</text>
</comment>
<dbReference type="Proteomes" id="UP000004099">
    <property type="component" value="Unassembled WGS sequence"/>
</dbReference>
<name>E7FRT0_9LACO</name>
<sequence>MILVKKGSRDPNKVPIAFLSFVFYSMILKGAMDYGQNVIH</sequence>
<evidence type="ECO:0000313" key="1">
    <source>
        <dbReference type="EMBL" id="EFZ34212.1"/>
    </source>
</evidence>
<gene>
    <name evidence="1" type="ORF">HMPREF0542_11607</name>
</gene>
<evidence type="ECO:0000313" key="2">
    <source>
        <dbReference type="Proteomes" id="UP000004099"/>
    </source>
</evidence>
<dbReference type="EMBL" id="ACGS02000044">
    <property type="protein sequence ID" value="EFZ34212.1"/>
    <property type="molecule type" value="Genomic_DNA"/>
</dbReference>